<dbReference type="OrthoDB" id="9806257at2"/>
<name>A0A2N6VMV4_9MICO</name>
<reference evidence="6 7" key="1">
    <citation type="submission" date="2017-09" db="EMBL/GenBank/DDBJ databases">
        <title>Bacterial strain isolated from the female urinary microbiota.</title>
        <authorList>
            <person name="Thomas-White K."/>
            <person name="Kumar N."/>
            <person name="Forster S."/>
            <person name="Putonti C."/>
            <person name="Lawley T."/>
            <person name="Wolfe A.J."/>
        </authorList>
    </citation>
    <scope>NUCLEOTIDE SEQUENCE [LARGE SCALE GENOMIC DNA]</scope>
    <source>
        <strain evidence="6 7">UMB1301</strain>
    </source>
</reference>
<sequence>MVATDFDIAVIGLGAMGSMALWQITRLAPHDSIVGIERFEPGHDRGSSHGGSRIFRRTVFEGSHYVPLARRALELWDELDKSSTSQLRIQTGGLTIGAANSDFLNDAQRAAHAGGAEVELLSREELRARFPQHALFSDDCGLFEPNACVLHPEHSIRAAVESATRAGATLLTDAHVTSLTARKSHCVISTSTHTITARRVIVAAGAWSTQLLPDEHMPIRVQRTVPVHFRTSADRTHDYGPQHFPLFIRDSHQINLWGIPDVDGQGVKIGVKNAQKPWLTEVEHNWTPARPSDIAPAIEACAQAIPELADAQTSGHPCMNARTPDGQFIVGPAQNYPNTTVLAGFGGQGFKYAPAIGELGALLALDSSTETDISAFSPKRLRHLRWSTPATPLFQPTEA</sequence>
<dbReference type="GO" id="GO:0008115">
    <property type="term" value="F:sarcosine oxidase activity"/>
    <property type="evidence" value="ECO:0007669"/>
    <property type="project" value="TreeGrafter"/>
</dbReference>
<dbReference type="AlphaFoldDB" id="A0A2N6VMV4"/>
<evidence type="ECO:0000256" key="4">
    <source>
        <dbReference type="ARBA" id="ARBA00023002"/>
    </source>
</evidence>
<dbReference type="SUPFAM" id="SSF51905">
    <property type="entry name" value="FAD/NAD(P)-binding domain"/>
    <property type="match status" value="1"/>
</dbReference>
<organism evidence="6 7">
    <name type="scientific">Brevibacterium paucivorans</name>
    <dbReference type="NCBI Taxonomy" id="170994"/>
    <lineage>
        <taxon>Bacteria</taxon>
        <taxon>Bacillati</taxon>
        <taxon>Actinomycetota</taxon>
        <taxon>Actinomycetes</taxon>
        <taxon>Micrococcales</taxon>
        <taxon>Brevibacteriaceae</taxon>
        <taxon>Brevibacterium</taxon>
    </lineage>
</organism>
<evidence type="ECO:0000313" key="6">
    <source>
        <dbReference type="EMBL" id="PMD05482.1"/>
    </source>
</evidence>
<feature type="domain" description="FAD dependent oxidoreductase" evidence="5">
    <location>
        <begin position="7"/>
        <end position="360"/>
    </location>
</feature>
<dbReference type="SUPFAM" id="SSF54373">
    <property type="entry name" value="FAD-linked reductases, C-terminal domain"/>
    <property type="match status" value="1"/>
</dbReference>
<dbReference type="InterPro" id="IPR045170">
    <property type="entry name" value="MTOX"/>
</dbReference>
<comment type="caution">
    <text evidence="6">The sequence shown here is derived from an EMBL/GenBank/DDBJ whole genome shotgun (WGS) entry which is preliminary data.</text>
</comment>
<evidence type="ECO:0000256" key="1">
    <source>
        <dbReference type="ARBA" id="ARBA00001974"/>
    </source>
</evidence>
<evidence type="ECO:0000313" key="7">
    <source>
        <dbReference type="Proteomes" id="UP000235598"/>
    </source>
</evidence>
<dbReference type="RefSeq" id="WP_102238516.1">
    <property type="nucleotide sequence ID" value="NZ_BAAAIM010000004.1"/>
</dbReference>
<dbReference type="Gene3D" id="3.50.50.60">
    <property type="entry name" value="FAD/NAD(P)-binding domain"/>
    <property type="match status" value="1"/>
</dbReference>
<dbReference type="PANTHER" id="PTHR10961:SF7">
    <property type="entry name" value="FAD DEPENDENT OXIDOREDUCTASE DOMAIN-CONTAINING PROTEIN"/>
    <property type="match status" value="1"/>
</dbReference>
<comment type="cofactor">
    <cofactor evidence="1">
        <name>FAD</name>
        <dbReference type="ChEBI" id="CHEBI:57692"/>
    </cofactor>
</comment>
<keyword evidence="4" id="KW-0560">Oxidoreductase</keyword>
<evidence type="ECO:0000256" key="2">
    <source>
        <dbReference type="ARBA" id="ARBA00022630"/>
    </source>
</evidence>
<accession>A0A2N6VMV4</accession>
<dbReference type="EMBL" id="PNHK01000002">
    <property type="protein sequence ID" value="PMD05482.1"/>
    <property type="molecule type" value="Genomic_DNA"/>
</dbReference>
<keyword evidence="2" id="KW-0285">Flavoprotein</keyword>
<dbReference type="PANTHER" id="PTHR10961">
    <property type="entry name" value="PEROXISOMAL SARCOSINE OXIDASE"/>
    <property type="match status" value="1"/>
</dbReference>
<dbReference type="InterPro" id="IPR006076">
    <property type="entry name" value="FAD-dep_OxRdtase"/>
</dbReference>
<gene>
    <name evidence="6" type="ORF">CJ199_05555</name>
</gene>
<dbReference type="Proteomes" id="UP000235598">
    <property type="component" value="Unassembled WGS sequence"/>
</dbReference>
<dbReference type="InterPro" id="IPR036188">
    <property type="entry name" value="FAD/NAD-bd_sf"/>
</dbReference>
<dbReference type="Pfam" id="PF01266">
    <property type="entry name" value="DAO"/>
    <property type="match status" value="1"/>
</dbReference>
<evidence type="ECO:0000256" key="3">
    <source>
        <dbReference type="ARBA" id="ARBA00022827"/>
    </source>
</evidence>
<keyword evidence="3" id="KW-0274">FAD</keyword>
<dbReference type="GO" id="GO:0050660">
    <property type="term" value="F:flavin adenine dinucleotide binding"/>
    <property type="evidence" value="ECO:0007669"/>
    <property type="project" value="InterPro"/>
</dbReference>
<dbReference type="NCBIfam" id="NF008425">
    <property type="entry name" value="PRK11259.1"/>
    <property type="match status" value="1"/>
</dbReference>
<proteinExistence type="predicted"/>
<evidence type="ECO:0000259" key="5">
    <source>
        <dbReference type="Pfam" id="PF01266"/>
    </source>
</evidence>
<dbReference type="Gene3D" id="3.30.9.10">
    <property type="entry name" value="D-Amino Acid Oxidase, subunit A, domain 2"/>
    <property type="match status" value="1"/>
</dbReference>
<protein>
    <submittedName>
        <fullName evidence="6">N-methyl-L-tryptophan oxidase</fullName>
    </submittedName>
</protein>